<feature type="compositionally biased region" description="Polar residues" evidence="3">
    <location>
        <begin position="728"/>
        <end position="758"/>
    </location>
</feature>
<feature type="region of interest" description="Disordered" evidence="3">
    <location>
        <begin position="558"/>
        <end position="680"/>
    </location>
</feature>
<keyword evidence="2" id="KW-0479">Metal-binding</keyword>
<dbReference type="PANTHER" id="PTHR15921:SF3">
    <property type="entry name" value="PRE-MRNA CLEAVAGE COMPLEX 2 PROTEIN PCF11"/>
    <property type="match status" value="1"/>
</dbReference>
<feature type="compositionally biased region" description="Polar residues" evidence="3">
    <location>
        <begin position="608"/>
        <end position="629"/>
    </location>
</feature>
<feature type="compositionally biased region" description="Polar residues" evidence="3">
    <location>
        <begin position="591"/>
        <end position="602"/>
    </location>
</feature>
<protein>
    <submittedName>
        <fullName evidence="6">Polyadenylation and cleavage factor-like 4 isoform X1</fullName>
    </submittedName>
</protein>
<dbReference type="Pfam" id="PF23228">
    <property type="entry name" value="zf_PCFS4"/>
    <property type="match status" value="1"/>
</dbReference>
<evidence type="ECO:0000313" key="6">
    <source>
        <dbReference type="EMBL" id="KAJ7971496.1"/>
    </source>
</evidence>
<dbReference type="PANTHER" id="PTHR15921">
    <property type="entry name" value="PRE-MRNA CLEAVAGE COMPLEX II"/>
    <property type="match status" value="1"/>
</dbReference>
<dbReference type="GO" id="GO:0003729">
    <property type="term" value="F:mRNA binding"/>
    <property type="evidence" value="ECO:0007669"/>
    <property type="project" value="InterPro"/>
</dbReference>
<feature type="region of interest" description="Disordered" evidence="3">
    <location>
        <begin position="414"/>
        <end position="436"/>
    </location>
</feature>
<evidence type="ECO:0000313" key="7">
    <source>
        <dbReference type="Proteomes" id="UP001163823"/>
    </source>
</evidence>
<dbReference type="GO" id="GO:0031124">
    <property type="term" value="P:mRNA 3'-end processing"/>
    <property type="evidence" value="ECO:0007669"/>
    <property type="project" value="InterPro"/>
</dbReference>
<dbReference type="Gene3D" id="1.25.40.90">
    <property type="match status" value="1"/>
</dbReference>
<dbReference type="CDD" id="cd16982">
    <property type="entry name" value="CID_Pcf11"/>
    <property type="match status" value="1"/>
</dbReference>
<feature type="compositionally biased region" description="Polar residues" evidence="3">
    <location>
        <begin position="638"/>
        <end position="650"/>
    </location>
</feature>
<dbReference type="SMART" id="SM00582">
    <property type="entry name" value="RPR"/>
    <property type="match status" value="1"/>
</dbReference>
<comment type="caution">
    <text evidence="6">The sequence shown here is derived from an EMBL/GenBank/DDBJ whole genome shotgun (WGS) entry which is preliminary data.</text>
</comment>
<accession>A0AAD7VD21</accession>
<feature type="compositionally biased region" description="Low complexity" evidence="3">
    <location>
        <begin position="651"/>
        <end position="662"/>
    </location>
</feature>
<sequence>MEMESSRRPFDRSREPGVKKPRLAEELERGSNLNGRPFPQRVVASSGANLVSSSRTRITERDLENEYQPQPPQHQELVAQYKTAIAELTFNSKPIITNLTIIAGENLYAAKAIAATVCANILEVPSEQKLPSLYLLDSIVKNIGRDYIKYFAARLPEVFCKAYRQVDPSVRSSMRHLFGTWKGIFPAQSLQMIEKELRFNTAVNGSPAAGNTVRTDSQSQCQPHSIHVNPKYLERQRLQQSSRAKGIANDMTGTIANLTEDAELDGAASMSSGRSWVDSSVKLPNILRSHRDTLNDPVNEKKIASYGHKEYSSESPDLSRNSKFGIGRTSGRGTELGRDKAWYKAGSAVADTISSQRNGFDIKHSLLDYETLKSRNVDAHGQPIKSITSIRSSGLSPSWKNSEEEEFMWDDMNSGLTDHGPPKISNNSRKDHFTPDDVESLGIENDIEKAHGMHEVLSRTDRETSTDSLSSGPKQLTAFAQRTSLPWSFQDSHSIDGVVRKSGQSEGYASNASVVRMGVLPHMGSSRVGASGVGLLTDGTIGSAGIVEQKWFQSVGAASPSGQLPLHQPPSSPSLTASHPHHQMRNLAEQGHSQSLKTSQFSGGLHNQYAQDSPNIMNPNVQVDNLQRSQPKDLQAPVPSTSLSRQYQAFSQQKQSDSSQSESSDKTEKPSLQVSNYGTWSKVGNSTLDNSVSLAAETSEQSATSSLLAAVMKSGIFSNNTISSSLPNTSFQEMGNLQSHSGVQSPLQSGQPPIQLPSSGKGVPSRSSLGPSSKDKLPIRSISQTRVGELPAPPGPLPPSSTVSSASAPTSKAVNNATNPISNLLSSLVSKGLISAKKESSTPGPFELTDQSQETTSSSSAPFSPNHASSSISAPSTSNEVSIPDRAANSSVTLSQSSTAEIKTLIGFEFKPNKIRELHPHVIKDLYDDLPHCCSICHIRLKLQEQLDRHLQWHALRKPEGNVLIGTLKGWYANSRDLGAGKSEFPSEFESSDSLDKYAMDTDRGEPMVPAEENQCVCVLCGELFEDFYSQERGEWMFKGAVHMNMLDCGAEIGITNASAAKGPIVHAKCISESSVHDLALSKGIKMEQD</sequence>
<dbReference type="GO" id="GO:0005737">
    <property type="term" value="C:cytoplasm"/>
    <property type="evidence" value="ECO:0007669"/>
    <property type="project" value="TreeGrafter"/>
</dbReference>
<evidence type="ECO:0000259" key="4">
    <source>
        <dbReference type="PROSITE" id="PS50157"/>
    </source>
</evidence>
<keyword evidence="7" id="KW-1185">Reference proteome</keyword>
<evidence type="ECO:0000259" key="5">
    <source>
        <dbReference type="PROSITE" id="PS51391"/>
    </source>
</evidence>
<feature type="domain" description="C2H2-type" evidence="4">
    <location>
        <begin position="932"/>
        <end position="959"/>
    </location>
</feature>
<dbReference type="FunFam" id="1.25.40.90:FF:000023">
    <property type="entry name" value="polyadenylation and cleavage factor homolog 4"/>
    <property type="match status" value="1"/>
</dbReference>
<dbReference type="KEGG" id="qsa:O6P43_009520"/>
<keyword evidence="2" id="KW-0862">Zinc</keyword>
<feature type="region of interest" description="Disordered" evidence="3">
    <location>
        <begin position="728"/>
        <end position="818"/>
    </location>
</feature>
<dbReference type="GO" id="GO:0008270">
    <property type="term" value="F:zinc ion binding"/>
    <property type="evidence" value="ECO:0007669"/>
    <property type="project" value="UniProtKB-KW"/>
</dbReference>
<feature type="compositionally biased region" description="Polar residues" evidence="3">
    <location>
        <begin position="313"/>
        <end position="322"/>
    </location>
</feature>
<dbReference type="AlphaFoldDB" id="A0AAD7VD21"/>
<organism evidence="6 7">
    <name type="scientific">Quillaja saponaria</name>
    <name type="common">Soap bark tree</name>
    <dbReference type="NCBI Taxonomy" id="32244"/>
    <lineage>
        <taxon>Eukaryota</taxon>
        <taxon>Viridiplantae</taxon>
        <taxon>Streptophyta</taxon>
        <taxon>Embryophyta</taxon>
        <taxon>Tracheophyta</taxon>
        <taxon>Spermatophyta</taxon>
        <taxon>Magnoliopsida</taxon>
        <taxon>eudicotyledons</taxon>
        <taxon>Gunneridae</taxon>
        <taxon>Pentapetalae</taxon>
        <taxon>rosids</taxon>
        <taxon>fabids</taxon>
        <taxon>Fabales</taxon>
        <taxon>Quillajaceae</taxon>
        <taxon>Quillaja</taxon>
    </lineage>
</organism>
<dbReference type="EMBL" id="JARAOO010000004">
    <property type="protein sequence ID" value="KAJ7971496.1"/>
    <property type="molecule type" value="Genomic_DNA"/>
</dbReference>
<dbReference type="InterPro" id="IPR013087">
    <property type="entry name" value="Znf_C2H2_type"/>
</dbReference>
<dbReference type="InterPro" id="IPR006569">
    <property type="entry name" value="CID_dom"/>
</dbReference>
<dbReference type="Pfam" id="PF04818">
    <property type="entry name" value="CID"/>
    <property type="match status" value="1"/>
</dbReference>
<dbReference type="GO" id="GO:0006369">
    <property type="term" value="P:termination of RNA polymerase II transcription"/>
    <property type="evidence" value="ECO:0007669"/>
    <property type="project" value="InterPro"/>
</dbReference>
<dbReference type="InterPro" id="IPR045154">
    <property type="entry name" value="PCF11-like"/>
</dbReference>
<evidence type="ECO:0000256" key="1">
    <source>
        <dbReference type="ARBA" id="ARBA00022664"/>
    </source>
</evidence>
<dbReference type="GO" id="GO:0005849">
    <property type="term" value="C:mRNA cleavage factor complex"/>
    <property type="evidence" value="ECO:0007669"/>
    <property type="project" value="TreeGrafter"/>
</dbReference>
<dbReference type="InterPro" id="IPR057242">
    <property type="entry name" value="PCFS4-like"/>
</dbReference>
<dbReference type="Proteomes" id="UP001163823">
    <property type="component" value="Chromosome 4"/>
</dbReference>
<feature type="domain" description="CID" evidence="5">
    <location>
        <begin position="73"/>
        <end position="201"/>
    </location>
</feature>
<proteinExistence type="predicted"/>
<dbReference type="InterPro" id="IPR008942">
    <property type="entry name" value="ENTH_VHS"/>
</dbReference>
<feature type="region of interest" description="Disordered" evidence="3">
    <location>
        <begin position="1"/>
        <end position="73"/>
    </location>
</feature>
<reference evidence="6" key="1">
    <citation type="journal article" date="2023" name="Science">
        <title>Elucidation of the pathway for biosynthesis of saponin adjuvants from the soapbark tree.</title>
        <authorList>
            <person name="Reed J."/>
            <person name="Orme A."/>
            <person name="El-Demerdash A."/>
            <person name="Owen C."/>
            <person name="Martin L.B.B."/>
            <person name="Misra R.C."/>
            <person name="Kikuchi S."/>
            <person name="Rejzek M."/>
            <person name="Martin A.C."/>
            <person name="Harkess A."/>
            <person name="Leebens-Mack J."/>
            <person name="Louveau T."/>
            <person name="Stephenson M.J."/>
            <person name="Osbourn A."/>
        </authorList>
    </citation>
    <scope>NUCLEOTIDE SEQUENCE</scope>
    <source>
        <strain evidence="6">S10</strain>
    </source>
</reference>
<feature type="compositionally biased region" description="Polar residues" evidence="3">
    <location>
        <begin position="670"/>
        <end position="680"/>
    </location>
</feature>
<feature type="compositionally biased region" description="Polar residues" evidence="3">
    <location>
        <begin position="46"/>
        <end position="56"/>
    </location>
</feature>
<dbReference type="SUPFAM" id="SSF48464">
    <property type="entry name" value="ENTH/VHS domain"/>
    <property type="match status" value="1"/>
</dbReference>
<dbReference type="InterPro" id="IPR047415">
    <property type="entry name" value="Pcf11_CID"/>
</dbReference>
<dbReference type="GO" id="GO:0000993">
    <property type="term" value="F:RNA polymerase II complex binding"/>
    <property type="evidence" value="ECO:0007669"/>
    <property type="project" value="InterPro"/>
</dbReference>
<dbReference type="PROSITE" id="PS50157">
    <property type="entry name" value="ZINC_FINGER_C2H2_2"/>
    <property type="match status" value="1"/>
</dbReference>
<gene>
    <name evidence="6" type="ORF">O6P43_009520</name>
</gene>
<dbReference type="PROSITE" id="PS51391">
    <property type="entry name" value="CID"/>
    <property type="match status" value="1"/>
</dbReference>
<feature type="region of interest" description="Disordered" evidence="3">
    <location>
        <begin position="308"/>
        <end position="332"/>
    </location>
</feature>
<evidence type="ECO:0000256" key="3">
    <source>
        <dbReference type="SAM" id="MobiDB-lite"/>
    </source>
</evidence>
<keyword evidence="1" id="KW-0507">mRNA processing</keyword>
<name>A0AAD7VD21_QUISA</name>
<feature type="compositionally biased region" description="Low complexity" evidence="3">
    <location>
        <begin position="800"/>
        <end position="814"/>
    </location>
</feature>
<dbReference type="PROSITE" id="PS00028">
    <property type="entry name" value="ZINC_FINGER_C2H2_1"/>
    <property type="match status" value="1"/>
</dbReference>
<feature type="region of interest" description="Disordered" evidence="3">
    <location>
        <begin position="836"/>
        <end position="883"/>
    </location>
</feature>
<feature type="compositionally biased region" description="Basic and acidic residues" evidence="3">
    <location>
        <begin position="1"/>
        <end position="29"/>
    </location>
</feature>
<evidence type="ECO:0000256" key="2">
    <source>
        <dbReference type="PROSITE-ProRule" id="PRU00042"/>
    </source>
</evidence>
<keyword evidence="2" id="KW-0863">Zinc-finger</keyword>
<feature type="compositionally biased region" description="Low complexity" evidence="3">
    <location>
        <begin position="851"/>
        <end position="879"/>
    </location>
</feature>